<feature type="repeat" description="PPR" evidence="2">
    <location>
        <begin position="263"/>
        <end position="297"/>
    </location>
</feature>
<protein>
    <recommendedName>
        <fullName evidence="5">Pentatricopeptide repeat-containing protein</fullName>
    </recommendedName>
</protein>
<reference evidence="3 4" key="1">
    <citation type="submission" date="2023-04" db="EMBL/GenBank/DDBJ databases">
        <title>Genome of Basidiobolus ranarum AG-B5.</title>
        <authorList>
            <person name="Stajich J.E."/>
            <person name="Carter-House D."/>
            <person name="Gryganskyi A."/>
        </authorList>
    </citation>
    <scope>NUCLEOTIDE SEQUENCE [LARGE SCALE GENOMIC DNA]</scope>
    <source>
        <strain evidence="3 4">AG-B5</strain>
    </source>
</reference>
<dbReference type="Gene3D" id="1.25.40.10">
    <property type="entry name" value="Tetratricopeptide repeat domain"/>
    <property type="match status" value="3"/>
</dbReference>
<sequence>MSFLRLYPKQLLRARFGPLPVQYRFYTQGKPTEFAIKPVVDSSLPANVEDAPISEAELSEVYESLNQPLPKPKSVATKISPKFLDELGVTYLDTRSLNEEVEEDLSLSAQDLLLTRDADSELSLKRFNQVIYANALAKRPQEAEEAFSLLKDSNIKPDVRTFNHLMDAYANSNQLDKVVKTFKSMEEFNIEPSIHSYGTLIKAYTRSSRVYDAFKVYDAMKLKNIIPSQPIFTMLISGCIKDRNLTRAWRTFDQMRLEICRPDEVTYSLMIHACSQNQEVERALNLFDEMAAAGLYPTDVTFNSLINACAKREDYYDEGFNLLEQMQEQGFKPDIYTFNSLIFACSKKNDLSRARLLFRDMIKSGDTFLEPNEITYTNLMWVYASYKPPNRPSGYKALENSNTEEKQSLQVAEDTYPLLPHEPMNKTEFIQEVDNIFNYAIQTADQQKSPVSLRLVNSYLALYVNKREVDKAIDIYQNLIPKHNLEPNGWTFKSMLQLCERERRMDVGEQVWERMSQWSRNLEETSTKRGREREMERAAQGRSPPEEYACYRYMINGLARCNDVYPALDILAELAHNSISGHRHRPRLPDFQLLYTRCVELEDNVAKVKLIELCPNGKDNVSRTKEELRKKWTGLKQPWDISDKKRHQLVGAYKGRFE</sequence>
<evidence type="ECO:0008006" key="5">
    <source>
        <dbReference type="Google" id="ProtNLM"/>
    </source>
</evidence>
<name>A0ABR2W142_9FUNG</name>
<comment type="caution">
    <text evidence="3">The sequence shown here is derived from an EMBL/GenBank/DDBJ whole genome shotgun (WGS) entry which is preliminary data.</text>
</comment>
<evidence type="ECO:0000256" key="2">
    <source>
        <dbReference type="PROSITE-ProRule" id="PRU00708"/>
    </source>
</evidence>
<dbReference type="PANTHER" id="PTHR47942">
    <property type="entry name" value="TETRATRICOPEPTIDE REPEAT (TPR)-LIKE SUPERFAMILY PROTEIN-RELATED"/>
    <property type="match status" value="1"/>
</dbReference>
<dbReference type="Pfam" id="PF13041">
    <property type="entry name" value="PPR_2"/>
    <property type="match status" value="3"/>
</dbReference>
<dbReference type="Proteomes" id="UP001479436">
    <property type="component" value="Unassembled WGS sequence"/>
</dbReference>
<feature type="repeat" description="PPR" evidence="2">
    <location>
        <begin position="334"/>
        <end position="368"/>
    </location>
</feature>
<evidence type="ECO:0000313" key="3">
    <source>
        <dbReference type="EMBL" id="KAK9712957.1"/>
    </source>
</evidence>
<gene>
    <name evidence="3" type="ORF">K7432_006775</name>
</gene>
<keyword evidence="1" id="KW-0677">Repeat</keyword>
<dbReference type="PROSITE" id="PS51375">
    <property type="entry name" value="PPR"/>
    <property type="match status" value="6"/>
</dbReference>
<dbReference type="InterPro" id="IPR002885">
    <property type="entry name" value="PPR_rpt"/>
</dbReference>
<keyword evidence="4" id="KW-1185">Reference proteome</keyword>
<dbReference type="InterPro" id="IPR011990">
    <property type="entry name" value="TPR-like_helical_dom_sf"/>
</dbReference>
<evidence type="ECO:0000313" key="4">
    <source>
        <dbReference type="Proteomes" id="UP001479436"/>
    </source>
</evidence>
<dbReference type="NCBIfam" id="TIGR00756">
    <property type="entry name" value="PPR"/>
    <property type="match status" value="6"/>
</dbReference>
<feature type="repeat" description="PPR" evidence="2">
    <location>
        <begin position="193"/>
        <end position="227"/>
    </location>
</feature>
<feature type="repeat" description="PPR" evidence="2">
    <location>
        <begin position="158"/>
        <end position="192"/>
    </location>
</feature>
<dbReference type="InterPro" id="IPR051222">
    <property type="entry name" value="PPR/CCM1_RNA-binding"/>
</dbReference>
<dbReference type="EMBL" id="JASJQH010007187">
    <property type="protein sequence ID" value="KAK9712957.1"/>
    <property type="molecule type" value="Genomic_DNA"/>
</dbReference>
<organism evidence="3 4">
    <name type="scientific">Basidiobolus ranarum</name>
    <dbReference type="NCBI Taxonomy" id="34480"/>
    <lineage>
        <taxon>Eukaryota</taxon>
        <taxon>Fungi</taxon>
        <taxon>Fungi incertae sedis</taxon>
        <taxon>Zoopagomycota</taxon>
        <taxon>Entomophthoromycotina</taxon>
        <taxon>Basidiobolomycetes</taxon>
        <taxon>Basidiobolales</taxon>
        <taxon>Basidiobolaceae</taxon>
        <taxon>Basidiobolus</taxon>
    </lineage>
</organism>
<accession>A0ABR2W142</accession>
<evidence type="ECO:0000256" key="1">
    <source>
        <dbReference type="ARBA" id="ARBA00022737"/>
    </source>
</evidence>
<dbReference type="PANTHER" id="PTHR47942:SF63">
    <property type="entry name" value="PENTATRICOPEPTIDE REPEAT-CONTAINING PROTEIN"/>
    <property type="match status" value="1"/>
</dbReference>
<feature type="repeat" description="PPR" evidence="2">
    <location>
        <begin position="298"/>
        <end position="333"/>
    </location>
</feature>
<proteinExistence type="predicted"/>
<feature type="repeat" description="PPR" evidence="2">
    <location>
        <begin position="228"/>
        <end position="262"/>
    </location>
</feature>